<proteinExistence type="predicted"/>
<keyword evidence="1" id="KW-1133">Transmembrane helix</keyword>
<evidence type="ECO:0000256" key="1">
    <source>
        <dbReference type="SAM" id="Phobius"/>
    </source>
</evidence>
<evidence type="ECO:0000313" key="2">
    <source>
        <dbReference type="EMBL" id="QXV80573.1"/>
    </source>
</evidence>
<keyword evidence="3" id="KW-1185">Reference proteome</keyword>
<organism evidence="2 3">
    <name type="scientific">Escherichia phage IsaakIselin</name>
    <dbReference type="NCBI Taxonomy" id="2851974"/>
    <lineage>
        <taxon>Viruses</taxon>
        <taxon>Duplodnaviria</taxon>
        <taxon>Heunggongvirae</taxon>
        <taxon>Uroviricota</taxon>
        <taxon>Caudoviricetes</taxon>
        <taxon>Drexlerviridae</taxon>
        <taxon>Tempevirinae</taxon>
        <taxon>Henuseptimavirus</taxon>
        <taxon>Henuseptimavirus isaaklselin</taxon>
    </lineage>
</organism>
<keyword evidence="1" id="KW-0812">Transmembrane</keyword>
<name>A0AAE7VU30_9CAUD</name>
<accession>A0AAE7VU30</accession>
<dbReference type="EMBL" id="MZ501077">
    <property type="protein sequence ID" value="QXV80573.1"/>
    <property type="molecule type" value="Genomic_DNA"/>
</dbReference>
<reference evidence="3" key="1">
    <citation type="journal article" date="2021" name="PLoS Biol.">
        <title>Systematic exploration of Escherichia coli phage-host interactions with the BASEL phage collection.</title>
        <authorList>
            <person name="Maffei E."/>
            <person name="Shaidullina A."/>
            <person name="Burkolter M."/>
            <person name="Heyer Y."/>
            <person name="Estermann F."/>
            <person name="Druelle V."/>
            <person name="Sauer P."/>
            <person name="Willi L."/>
            <person name="Michaelis S."/>
            <person name="Hilbi H."/>
            <person name="Thaler D.S."/>
            <person name="Harms A."/>
        </authorList>
    </citation>
    <scope>NUCLEOTIDE SEQUENCE [LARGE SCALE GENOMIC DNA]</scope>
    <source>
        <strain evidence="3">Bas10</strain>
    </source>
</reference>
<sequence length="36" mass="3779">MKDDISALGMLCAFMIGGGFCSYALIALIIKVGELI</sequence>
<keyword evidence="1" id="KW-0472">Membrane</keyword>
<evidence type="ECO:0000313" key="3">
    <source>
        <dbReference type="Proteomes" id="UP000828865"/>
    </source>
</evidence>
<protein>
    <submittedName>
        <fullName evidence="2">Uncharacterized protein</fullName>
    </submittedName>
</protein>
<feature type="transmembrane region" description="Helical" evidence="1">
    <location>
        <begin position="6"/>
        <end position="30"/>
    </location>
</feature>
<gene>
    <name evidence="2" type="ORF">bas10_0038</name>
</gene>
<dbReference type="Proteomes" id="UP000828865">
    <property type="component" value="Segment"/>
</dbReference>